<dbReference type="EMBL" id="MKJU01000006">
    <property type="protein sequence ID" value="OHU92677.1"/>
    <property type="molecule type" value="Genomic_DNA"/>
</dbReference>
<dbReference type="SUPFAM" id="SSF54523">
    <property type="entry name" value="Pili subunits"/>
    <property type="match status" value="1"/>
</dbReference>
<reference evidence="2 3" key="1">
    <citation type="submission" date="2016-09" db="EMBL/GenBank/DDBJ databases">
        <title>Pseudoalteromonas amylolytica sp. nov., isolated from the surface seawater.</title>
        <authorList>
            <person name="Wu Y.-H."/>
            <person name="Cheng H."/>
            <person name="Jin X.-B."/>
            <person name="Wang C.-S."/>
            <person name="Xu X.-W."/>
        </authorList>
    </citation>
    <scope>NUCLEOTIDE SEQUENCE [LARGE SCALE GENOMIC DNA]</scope>
    <source>
        <strain evidence="2 3">JW1</strain>
    </source>
</reference>
<feature type="transmembrane region" description="Helical" evidence="1">
    <location>
        <begin position="12"/>
        <end position="34"/>
    </location>
</feature>
<dbReference type="AlphaFoldDB" id="A0A1S1MZQ0"/>
<accession>A0A1S1MZQ0</accession>
<keyword evidence="3" id="KW-1185">Reference proteome</keyword>
<comment type="caution">
    <text evidence="2">The sequence shown here is derived from an EMBL/GenBank/DDBJ whole genome shotgun (WGS) entry which is preliminary data.</text>
</comment>
<name>A0A1S1MZQ0_9GAMM</name>
<keyword evidence="1" id="KW-1133">Transmembrane helix</keyword>
<dbReference type="InterPro" id="IPR045584">
    <property type="entry name" value="Pilin-like"/>
</dbReference>
<dbReference type="Pfam" id="PF07963">
    <property type="entry name" value="N_methyl"/>
    <property type="match status" value="1"/>
</dbReference>
<dbReference type="NCBIfam" id="TIGR02532">
    <property type="entry name" value="IV_pilin_GFxxxE"/>
    <property type="match status" value="1"/>
</dbReference>
<dbReference type="Proteomes" id="UP000179786">
    <property type="component" value="Unassembled WGS sequence"/>
</dbReference>
<gene>
    <name evidence="2" type="ORF">BET10_04265</name>
</gene>
<sequence length="226" mass="26293">MNNDKAKGFTLVEVLIAMTIFSMVIALAVMSYRFSLQQLTKEQTNHNVEQLSKVKLVNRAIRAATPYGYRKELRENVPFFVGTRNSFSFVNRSPILISSPVSIATLYLSGKEIRYCEAPFGSVSLEHYRFNRDDCEQHLTFMSVSKANFEYYAWKDWLELSNYYSPYFNIATKPKPRWSANFDASERRIMPIFVRLNVSQETKEQEEQLIYKLMRVPPSLFGVSSE</sequence>
<dbReference type="STRING" id="1859457.BET10_04265"/>
<keyword evidence="1" id="KW-0812">Transmembrane</keyword>
<keyword evidence="1" id="KW-0472">Membrane</keyword>
<dbReference type="InterPro" id="IPR012902">
    <property type="entry name" value="N_methyl_site"/>
</dbReference>
<proteinExistence type="predicted"/>
<evidence type="ECO:0000256" key="1">
    <source>
        <dbReference type="SAM" id="Phobius"/>
    </source>
</evidence>
<organism evidence="2 3">
    <name type="scientific">Pseudoalteromonas amylolytica</name>
    <dbReference type="NCBI Taxonomy" id="1859457"/>
    <lineage>
        <taxon>Bacteria</taxon>
        <taxon>Pseudomonadati</taxon>
        <taxon>Pseudomonadota</taxon>
        <taxon>Gammaproteobacteria</taxon>
        <taxon>Alteromonadales</taxon>
        <taxon>Pseudoalteromonadaceae</taxon>
        <taxon>Pseudoalteromonas</taxon>
    </lineage>
</organism>
<dbReference type="RefSeq" id="WP_070983235.1">
    <property type="nucleotide sequence ID" value="NZ_MKJU01000006.1"/>
</dbReference>
<evidence type="ECO:0000313" key="3">
    <source>
        <dbReference type="Proteomes" id="UP000179786"/>
    </source>
</evidence>
<evidence type="ECO:0000313" key="2">
    <source>
        <dbReference type="EMBL" id="OHU92677.1"/>
    </source>
</evidence>
<protein>
    <recommendedName>
        <fullName evidence="4">Prepilin-type N-terminal cleavage/methylation domain-containing protein</fullName>
    </recommendedName>
</protein>
<dbReference type="PROSITE" id="PS00409">
    <property type="entry name" value="PROKAR_NTER_METHYL"/>
    <property type="match status" value="1"/>
</dbReference>
<evidence type="ECO:0008006" key="4">
    <source>
        <dbReference type="Google" id="ProtNLM"/>
    </source>
</evidence>